<evidence type="ECO:0008006" key="3">
    <source>
        <dbReference type="Google" id="ProtNLM"/>
    </source>
</evidence>
<keyword evidence="2" id="KW-1185">Reference proteome</keyword>
<evidence type="ECO:0000313" key="1">
    <source>
        <dbReference type="EMBL" id="RKQ86688.1"/>
    </source>
</evidence>
<evidence type="ECO:0000313" key="2">
    <source>
        <dbReference type="Proteomes" id="UP000278962"/>
    </source>
</evidence>
<comment type="caution">
    <text evidence="1">The sequence shown here is derived from an EMBL/GenBank/DDBJ whole genome shotgun (WGS) entry which is preliminary data.</text>
</comment>
<protein>
    <recommendedName>
        <fullName evidence="3">Heme peroxidase</fullName>
    </recommendedName>
</protein>
<proteinExistence type="predicted"/>
<organism evidence="1 2">
    <name type="scientific">Solirubrobacter pauli</name>
    <dbReference type="NCBI Taxonomy" id="166793"/>
    <lineage>
        <taxon>Bacteria</taxon>
        <taxon>Bacillati</taxon>
        <taxon>Actinomycetota</taxon>
        <taxon>Thermoleophilia</taxon>
        <taxon>Solirubrobacterales</taxon>
        <taxon>Solirubrobacteraceae</taxon>
        <taxon>Solirubrobacter</taxon>
    </lineage>
</organism>
<accession>A0A660KZU6</accession>
<sequence length="224" mass="23659">MPRITALQRVVQHVQTLGDPSAWEVADIQHDLSLALIDAVWSIGVRAGGVANVLARYQALRDDADGTPADLAAWIERIGGPEAFADAVKNRQRTSTTNGILKAEAVHREATLLAGAGVTDVSGLTDAVRELWITVPGQKSGTSWDALLIATGHDTVKADRMLRRFVAAATRTTEAKVSAARAHELVVAAAAELGVSARALDYAIWSYESAAPARRTRATASGSS</sequence>
<dbReference type="RefSeq" id="WP_147447943.1">
    <property type="nucleotide sequence ID" value="NZ_RBIL01000002.1"/>
</dbReference>
<dbReference type="OrthoDB" id="2962349at2"/>
<dbReference type="EMBL" id="RBIL01000002">
    <property type="protein sequence ID" value="RKQ86688.1"/>
    <property type="molecule type" value="Genomic_DNA"/>
</dbReference>
<dbReference type="Proteomes" id="UP000278962">
    <property type="component" value="Unassembled WGS sequence"/>
</dbReference>
<name>A0A660KZU6_9ACTN</name>
<dbReference type="AlphaFoldDB" id="A0A660KZU6"/>
<reference evidence="1 2" key="1">
    <citation type="submission" date="2018-10" db="EMBL/GenBank/DDBJ databases">
        <title>Genomic Encyclopedia of Archaeal and Bacterial Type Strains, Phase II (KMG-II): from individual species to whole genera.</title>
        <authorList>
            <person name="Goeker M."/>
        </authorList>
    </citation>
    <scope>NUCLEOTIDE SEQUENCE [LARGE SCALE GENOMIC DNA]</scope>
    <source>
        <strain evidence="1 2">DSM 14954</strain>
    </source>
</reference>
<gene>
    <name evidence="1" type="ORF">C8N24_4703</name>
</gene>